<sequence>MDAVQSIVSVHDMEKGYDDIVKQLCCHDDHELLAPACAEAEDALAFLSTLICLSPIHWISFRSLLGFLGVIPHSMRGLEADNNTYDAAHDIETAAKVERKWIRPLKEGTNQQGGAAVPPGLSPVNGTPDVAIRAGSKLNPFAKEWNPWQERAPEEDRSLFITFSNGYPLSNFQIWQFFTTLVLKPQANLLFPSGSTYVYKGALTQNSTL</sequence>
<dbReference type="EMBL" id="QGNW01000775">
    <property type="protein sequence ID" value="RVW62383.1"/>
    <property type="molecule type" value="Genomic_DNA"/>
</dbReference>
<protein>
    <submittedName>
        <fullName evidence="1">Uncharacterized protein</fullName>
    </submittedName>
</protein>
<dbReference type="Proteomes" id="UP000288805">
    <property type="component" value="Unassembled WGS sequence"/>
</dbReference>
<evidence type="ECO:0000313" key="1">
    <source>
        <dbReference type="EMBL" id="RVW62383.1"/>
    </source>
</evidence>
<evidence type="ECO:0000313" key="2">
    <source>
        <dbReference type="Proteomes" id="UP000288805"/>
    </source>
</evidence>
<gene>
    <name evidence="1" type="ORF">CK203_062116</name>
</gene>
<proteinExistence type="predicted"/>
<dbReference type="OrthoDB" id="1882251at2759"/>
<comment type="caution">
    <text evidence="1">The sequence shown here is derived from an EMBL/GenBank/DDBJ whole genome shotgun (WGS) entry which is preliminary data.</text>
</comment>
<name>A0A438FR11_VITVI</name>
<accession>A0A438FR11</accession>
<organism evidence="1 2">
    <name type="scientific">Vitis vinifera</name>
    <name type="common">Grape</name>
    <dbReference type="NCBI Taxonomy" id="29760"/>
    <lineage>
        <taxon>Eukaryota</taxon>
        <taxon>Viridiplantae</taxon>
        <taxon>Streptophyta</taxon>
        <taxon>Embryophyta</taxon>
        <taxon>Tracheophyta</taxon>
        <taxon>Spermatophyta</taxon>
        <taxon>Magnoliopsida</taxon>
        <taxon>eudicotyledons</taxon>
        <taxon>Gunneridae</taxon>
        <taxon>Pentapetalae</taxon>
        <taxon>rosids</taxon>
        <taxon>Vitales</taxon>
        <taxon>Vitaceae</taxon>
        <taxon>Viteae</taxon>
        <taxon>Vitis</taxon>
    </lineage>
</organism>
<dbReference type="AlphaFoldDB" id="A0A438FR11"/>
<reference evidence="1 2" key="1">
    <citation type="journal article" date="2018" name="PLoS Genet.">
        <title>Population sequencing reveals clonal diversity and ancestral inbreeding in the grapevine cultivar Chardonnay.</title>
        <authorList>
            <person name="Roach M.J."/>
            <person name="Johnson D.L."/>
            <person name="Bohlmann J."/>
            <person name="van Vuuren H.J."/>
            <person name="Jones S.J."/>
            <person name="Pretorius I.S."/>
            <person name="Schmidt S.A."/>
            <person name="Borneman A.R."/>
        </authorList>
    </citation>
    <scope>NUCLEOTIDE SEQUENCE [LARGE SCALE GENOMIC DNA]</scope>
    <source>
        <strain evidence="2">cv. Chardonnay</strain>
        <tissue evidence="1">Leaf</tissue>
    </source>
</reference>